<evidence type="ECO:0000259" key="7">
    <source>
        <dbReference type="PROSITE" id="PS50103"/>
    </source>
</evidence>
<dbReference type="PANTHER" id="PTHR46156">
    <property type="entry name" value="CCCH ZINGC FINGER"/>
    <property type="match status" value="1"/>
</dbReference>
<evidence type="ECO:0000256" key="6">
    <source>
        <dbReference type="SAM" id="MobiDB-lite"/>
    </source>
</evidence>
<dbReference type="SMART" id="SM00356">
    <property type="entry name" value="ZnF_C3H1"/>
    <property type="match status" value="4"/>
</dbReference>
<accession>A0A507BGD6</accession>
<dbReference type="PANTHER" id="PTHR46156:SF1">
    <property type="entry name" value="ZINC FINGER CCCH DOMAIN-CONTAINING PROTEIN 3"/>
    <property type="match status" value="1"/>
</dbReference>
<evidence type="ECO:0000256" key="5">
    <source>
        <dbReference type="PROSITE-ProRule" id="PRU00723"/>
    </source>
</evidence>
<keyword evidence="9" id="KW-1185">Reference proteome</keyword>
<dbReference type="FunFam" id="4.10.1000.10:FF:000022">
    <property type="entry name" value="Zinc finger CCCH domain-containing protein 7"/>
    <property type="match status" value="1"/>
</dbReference>
<evidence type="ECO:0000313" key="8">
    <source>
        <dbReference type="EMBL" id="TPX15610.1"/>
    </source>
</evidence>
<name>A0A507BGD6_9PEZI</name>
<feature type="domain" description="C3H1-type" evidence="7">
    <location>
        <begin position="357"/>
        <end position="383"/>
    </location>
</feature>
<dbReference type="InParanoid" id="A0A507BGD6"/>
<dbReference type="PROSITE" id="PS50103">
    <property type="entry name" value="ZF_C3H1"/>
    <property type="match status" value="3"/>
</dbReference>
<gene>
    <name evidence="8" type="ORF">E0L32_004308</name>
</gene>
<sequence>MSAEEQEMLAKISQLAGQINRRKNQQAGFAPSAPQHHPTQHRTVSAPNRLMNFNINNRQEASRHRGGGHFQPRGYRVGKPAPHRHRTLVLNGATQPKSDVESGAASDASTSSWVTKSDRHLQLINSNVYEKESQARLKAIEHTRAQKRQQTDDRERAKILSHFKTTATASAPRVPSDAVTKPYEVVVDGIRFYVVKNGSKLVRVPGLSPPHVPFMNKSHHDQGDNNALSATPKMATVGGVKFYRSKNGNLYRHGIVKAQRQSGVVKKVEEPCKLFSTTGSSLIPTPIFESTVRRFSFRSTASRILLTAALVSTGSCLKGPKCRYVHDPAKVAVCKDFLAKGECPNGDACDLSHDLTPERTPACLHFAKGHCTNSNCRYTHATNVSSAAPVCRPFGIYGYCDKGAACTERHVFECPDFSNTGVCKTKGCKLLHRERASVLRKNARESGDQEMADVSSDDDGESVDSNDVDSDEVEEFIGEDDGPDLDFATQKDFIEL</sequence>
<dbReference type="GeneID" id="41971755"/>
<dbReference type="EMBL" id="SKBQ01000020">
    <property type="protein sequence ID" value="TPX15610.1"/>
    <property type="molecule type" value="Genomic_DNA"/>
</dbReference>
<evidence type="ECO:0000313" key="9">
    <source>
        <dbReference type="Proteomes" id="UP000319257"/>
    </source>
</evidence>
<keyword evidence="2" id="KW-0677">Repeat</keyword>
<dbReference type="STRING" id="1093900.A0A507BGD6"/>
<feature type="domain" description="C3H1-type" evidence="7">
    <location>
        <begin position="328"/>
        <end position="356"/>
    </location>
</feature>
<comment type="caution">
    <text evidence="8">The sequence shown here is derived from an EMBL/GenBank/DDBJ whole genome shotgun (WGS) entry which is preliminary data.</text>
</comment>
<evidence type="ECO:0000256" key="2">
    <source>
        <dbReference type="ARBA" id="ARBA00022737"/>
    </source>
</evidence>
<reference evidence="8 9" key="1">
    <citation type="submission" date="2019-06" db="EMBL/GenBank/DDBJ databases">
        <title>Draft genome sequence of the filamentous fungus Phialemoniopsis curvata isolated from diesel fuel.</title>
        <authorList>
            <person name="Varaljay V.A."/>
            <person name="Lyon W.J."/>
            <person name="Crouch A.L."/>
            <person name="Drake C.E."/>
            <person name="Hollomon J.M."/>
            <person name="Nadeau L.J."/>
            <person name="Nunn H.S."/>
            <person name="Stevenson B.S."/>
            <person name="Bojanowski C.L."/>
            <person name="Crookes-Goodson W.J."/>
        </authorList>
    </citation>
    <scope>NUCLEOTIDE SEQUENCE [LARGE SCALE GENOMIC DNA]</scope>
    <source>
        <strain evidence="8 9">D216</strain>
    </source>
</reference>
<dbReference type="GO" id="GO:0008270">
    <property type="term" value="F:zinc ion binding"/>
    <property type="evidence" value="ECO:0007669"/>
    <property type="project" value="UniProtKB-KW"/>
</dbReference>
<feature type="region of interest" description="Disordered" evidence="6">
    <location>
        <begin position="61"/>
        <end position="81"/>
    </location>
</feature>
<keyword evidence="4 5" id="KW-0862">Zinc</keyword>
<dbReference type="RefSeq" id="XP_030997321.1">
    <property type="nucleotide sequence ID" value="XM_031138705.1"/>
</dbReference>
<dbReference type="SUPFAM" id="SSF90229">
    <property type="entry name" value="CCCH zinc finger"/>
    <property type="match status" value="2"/>
</dbReference>
<organism evidence="8 9">
    <name type="scientific">Thyridium curvatum</name>
    <dbReference type="NCBI Taxonomy" id="1093900"/>
    <lineage>
        <taxon>Eukaryota</taxon>
        <taxon>Fungi</taxon>
        <taxon>Dikarya</taxon>
        <taxon>Ascomycota</taxon>
        <taxon>Pezizomycotina</taxon>
        <taxon>Sordariomycetes</taxon>
        <taxon>Sordariomycetidae</taxon>
        <taxon>Thyridiales</taxon>
        <taxon>Thyridiaceae</taxon>
        <taxon>Thyridium</taxon>
    </lineage>
</organism>
<evidence type="ECO:0000256" key="1">
    <source>
        <dbReference type="ARBA" id="ARBA00022723"/>
    </source>
</evidence>
<proteinExistence type="predicted"/>
<protein>
    <recommendedName>
        <fullName evidence="7">C3H1-type domain-containing protein</fullName>
    </recommendedName>
</protein>
<dbReference type="FunFam" id="4.10.1000.10:FF:000035">
    <property type="entry name" value="CCCH zinc finger protein, variant"/>
    <property type="match status" value="1"/>
</dbReference>
<evidence type="ECO:0000256" key="3">
    <source>
        <dbReference type="ARBA" id="ARBA00022771"/>
    </source>
</evidence>
<feature type="zinc finger region" description="C3H1-type" evidence="5">
    <location>
        <begin position="357"/>
        <end position="383"/>
    </location>
</feature>
<dbReference type="GO" id="GO:0005634">
    <property type="term" value="C:nucleus"/>
    <property type="evidence" value="ECO:0007669"/>
    <property type="project" value="TreeGrafter"/>
</dbReference>
<keyword evidence="1 5" id="KW-0479">Metal-binding</keyword>
<dbReference type="InterPro" id="IPR000571">
    <property type="entry name" value="Znf_CCCH"/>
</dbReference>
<feature type="compositionally biased region" description="Acidic residues" evidence="6">
    <location>
        <begin position="448"/>
        <end position="484"/>
    </location>
</feature>
<dbReference type="Gene3D" id="4.10.1000.10">
    <property type="entry name" value="Zinc finger, CCCH-type"/>
    <property type="match status" value="2"/>
</dbReference>
<evidence type="ECO:0000256" key="4">
    <source>
        <dbReference type="ARBA" id="ARBA00022833"/>
    </source>
</evidence>
<dbReference type="AlphaFoldDB" id="A0A507BGD6"/>
<dbReference type="OrthoDB" id="410307at2759"/>
<keyword evidence="3 5" id="KW-0863">Zinc-finger</keyword>
<feature type="zinc finger region" description="C3H1-type" evidence="5">
    <location>
        <begin position="328"/>
        <end position="356"/>
    </location>
</feature>
<feature type="zinc finger region" description="C3H1-type" evidence="5">
    <location>
        <begin position="385"/>
        <end position="413"/>
    </location>
</feature>
<dbReference type="Proteomes" id="UP000319257">
    <property type="component" value="Unassembled WGS sequence"/>
</dbReference>
<dbReference type="InterPro" id="IPR036855">
    <property type="entry name" value="Znf_CCCH_sf"/>
</dbReference>
<feature type="region of interest" description="Disordered" evidence="6">
    <location>
        <begin position="443"/>
        <end position="486"/>
    </location>
</feature>
<feature type="domain" description="C3H1-type" evidence="7">
    <location>
        <begin position="385"/>
        <end position="413"/>
    </location>
</feature>